<dbReference type="SMART" id="SM00516">
    <property type="entry name" value="SEC14"/>
    <property type="match status" value="1"/>
</dbReference>
<dbReference type="InterPro" id="IPR011074">
    <property type="entry name" value="CRAL/TRIO_N_dom"/>
</dbReference>
<organism evidence="4 5">
    <name type="scientific">Strigomonas culicis</name>
    <dbReference type="NCBI Taxonomy" id="28005"/>
    <lineage>
        <taxon>Eukaryota</taxon>
        <taxon>Discoba</taxon>
        <taxon>Euglenozoa</taxon>
        <taxon>Kinetoplastea</taxon>
        <taxon>Metakinetoplastina</taxon>
        <taxon>Trypanosomatida</taxon>
        <taxon>Trypanosomatidae</taxon>
        <taxon>Strigomonadinae</taxon>
        <taxon>Strigomonas</taxon>
    </lineage>
</organism>
<dbReference type="InterPro" id="IPR052578">
    <property type="entry name" value="PI_Transfer_CRAL-TRIO"/>
</dbReference>
<dbReference type="Proteomes" id="UP000015354">
    <property type="component" value="Unassembled WGS sequence"/>
</dbReference>
<sequence length="401" mass="46779">MSTESPKVHRDPGSDGIQDPIDAHAANTTNIHTNANSGVYEEAAGDLPHFPEDTKEEDLDLPKECFLLQKQNNAFQIPYYLTSLGELSKVRPPAVVQTWEARHEQLDAAQKEKYETFVGMVKEARWYDPKTHDSWCCLRYLIARHFDVNKSFHMIEKTAEWLKETGSASWTCEHCMENPNDHLGQFVGWDREHRPVMFMSMRWGPERKHPLRHMVTCFNHLISLMPVGVEKWVCVTDFETYSHFKDSKPSMGISVIQTIQNHYPERLGKMICINPPGIFWVLWKLFHPVIDPVTRSKVEFLYTEDKPSVYDTFPALFGNPLRSFLYDSYHRSKRDLPAEPLVWLPDPDGYPKNYEERKVQLKEMKEKGKEVKKAAKEKKEEEKKADHEAKKAAKKEEKKHH</sequence>
<dbReference type="InterPro" id="IPR036273">
    <property type="entry name" value="CRAL/TRIO_N_dom_sf"/>
</dbReference>
<reference evidence="4" key="2">
    <citation type="submission" date="2013-03" db="EMBL/GenBank/DDBJ databases">
        <authorList>
            <person name="Motta M.C.M."/>
            <person name="Martins A.C.A."/>
            <person name="Preta C.M.C.C."/>
            <person name="Silva R."/>
            <person name="de Souza S.S."/>
            <person name="Klein C.C."/>
            <person name="de Almeida L.G.P."/>
            <person name="Cunha O.L."/>
            <person name="Colabardini A.C."/>
            <person name="Lima B.A."/>
            <person name="Machado C.R."/>
            <person name="Soares C.M.A."/>
            <person name="de Menezes C.B.A."/>
            <person name="Bartolomeu D.C."/>
            <person name="Grisard E.C."/>
            <person name="Fantinatti-Garboggini F."/>
            <person name="Rodrigues-Luiz G.F."/>
            <person name="Wagner G."/>
            <person name="Goldman G.H."/>
            <person name="Fietto J.L.R."/>
            <person name="Ciapina L.P."/>
            <person name="Brocchi M."/>
            <person name="Elias M.C."/>
            <person name="Goldman M.H.S."/>
            <person name="Sagot M.-F."/>
            <person name="Pereira M."/>
            <person name="Stoco P.H."/>
            <person name="Teixeira S.M.R."/>
            <person name="de Mendonca-Neto R.P."/>
            <person name="Maciel T.E.F."/>
            <person name="Mendes T.A.O."/>
            <person name="Urmenyi T.P."/>
            <person name="Teixeira M.M.G."/>
            <person name="de Camargo E.F.P."/>
            <person name="de Sousa W."/>
            <person name="Schenkman S."/>
            <person name="de Vasconcelos A.T.R."/>
        </authorList>
    </citation>
    <scope>NUCLEOTIDE SEQUENCE</scope>
</reference>
<dbReference type="SMART" id="SM01100">
    <property type="entry name" value="CRAL_TRIO_N"/>
    <property type="match status" value="1"/>
</dbReference>
<feature type="domain" description="CRAL-TRIO" evidence="2">
    <location>
        <begin position="186"/>
        <end position="325"/>
    </location>
</feature>
<evidence type="ECO:0000259" key="2">
    <source>
        <dbReference type="PROSITE" id="PS50191"/>
    </source>
</evidence>
<name>S9UXZ4_9TRYP</name>
<dbReference type="EMBL" id="ATMH01008794">
    <property type="protein sequence ID" value="EPY20870.1"/>
    <property type="molecule type" value="Genomic_DNA"/>
</dbReference>
<evidence type="ECO:0000313" key="4">
    <source>
        <dbReference type="EMBL" id="EPY35727.1"/>
    </source>
</evidence>
<comment type="caution">
    <text evidence="4">The sequence shown here is derived from an EMBL/GenBank/DDBJ whole genome shotgun (WGS) entry which is preliminary data.</text>
</comment>
<feature type="compositionally biased region" description="Basic and acidic residues" evidence="1">
    <location>
        <begin position="1"/>
        <end position="13"/>
    </location>
</feature>
<dbReference type="PROSITE" id="PS50191">
    <property type="entry name" value="CRAL_TRIO"/>
    <property type="match status" value="1"/>
</dbReference>
<dbReference type="Pfam" id="PF00650">
    <property type="entry name" value="CRAL_TRIO"/>
    <property type="match status" value="1"/>
</dbReference>
<feature type="region of interest" description="Disordered" evidence="1">
    <location>
        <begin position="1"/>
        <end position="30"/>
    </location>
</feature>
<dbReference type="InterPro" id="IPR036865">
    <property type="entry name" value="CRAL-TRIO_dom_sf"/>
</dbReference>
<dbReference type="EMBL" id="ATMH01000947">
    <property type="protein sequence ID" value="EPY35727.1"/>
    <property type="molecule type" value="Genomic_DNA"/>
</dbReference>
<evidence type="ECO:0000313" key="5">
    <source>
        <dbReference type="Proteomes" id="UP000015354"/>
    </source>
</evidence>
<dbReference type="GO" id="GO:0008526">
    <property type="term" value="F:phosphatidylinositol transfer activity"/>
    <property type="evidence" value="ECO:0007669"/>
    <property type="project" value="TreeGrafter"/>
</dbReference>
<dbReference type="FunFam" id="3.40.525.10:FF:000030">
    <property type="entry name" value="CRAL/TRIO_-_N-terminal_domain/CRAL /TRIO_domain_containing_protein_-_putative"/>
    <property type="match status" value="1"/>
</dbReference>
<proteinExistence type="predicted"/>
<evidence type="ECO:0000313" key="3">
    <source>
        <dbReference type="EMBL" id="EPY20870.1"/>
    </source>
</evidence>
<dbReference type="SUPFAM" id="SSF46938">
    <property type="entry name" value="CRAL/TRIO N-terminal domain"/>
    <property type="match status" value="1"/>
</dbReference>
<dbReference type="SUPFAM" id="SSF52087">
    <property type="entry name" value="CRAL/TRIO domain"/>
    <property type="match status" value="1"/>
</dbReference>
<feature type="compositionally biased region" description="Basic and acidic residues" evidence="1">
    <location>
        <begin position="353"/>
        <end position="401"/>
    </location>
</feature>
<dbReference type="PANTHER" id="PTHR45824">
    <property type="entry name" value="GH16843P"/>
    <property type="match status" value="1"/>
</dbReference>
<dbReference type="CDD" id="cd00170">
    <property type="entry name" value="SEC14"/>
    <property type="match status" value="1"/>
</dbReference>
<dbReference type="PANTHER" id="PTHR45824:SF29">
    <property type="entry name" value="GH16843P"/>
    <property type="match status" value="1"/>
</dbReference>
<dbReference type="AlphaFoldDB" id="S9UXZ4"/>
<dbReference type="InterPro" id="IPR001251">
    <property type="entry name" value="CRAL-TRIO_dom"/>
</dbReference>
<keyword evidence="5" id="KW-1185">Reference proteome</keyword>
<protein>
    <submittedName>
        <fullName evidence="4">Cellular retinaldehyde-binding protein/triple function domain-containing protein</fullName>
    </submittedName>
</protein>
<accession>S9UXZ4</accession>
<dbReference type="OrthoDB" id="75724at2759"/>
<evidence type="ECO:0000256" key="1">
    <source>
        <dbReference type="SAM" id="MobiDB-lite"/>
    </source>
</evidence>
<dbReference type="Pfam" id="PF03765">
    <property type="entry name" value="CRAL_TRIO_N"/>
    <property type="match status" value="1"/>
</dbReference>
<reference evidence="4 5" key="1">
    <citation type="journal article" date="2013" name="PLoS ONE">
        <title>Predicting the Proteins of Angomonas deanei, Strigomonas culicis and Their Respective Endosymbionts Reveals New Aspects of the Trypanosomatidae Family.</title>
        <authorList>
            <person name="Motta M.C."/>
            <person name="Martins A.C."/>
            <person name="de Souza S.S."/>
            <person name="Catta-Preta C.M."/>
            <person name="Silva R."/>
            <person name="Klein C.C."/>
            <person name="de Almeida L.G."/>
            <person name="de Lima Cunha O."/>
            <person name="Ciapina L.P."/>
            <person name="Brocchi M."/>
            <person name="Colabardini A.C."/>
            <person name="de Araujo Lima B."/>
            <person name="Machado C.R."/>
            <person name="de Almeida Soares C.M."/>
            <person name="Probst C.M."/>
            <person name="de Menezes C.B."/>
            <person name="Thompson C.E."/>
            <person name="Bartholomeu D.C."/>
            <person name="Gradia D.F."/>
            <person name="Pavoni D.P."/>
            <person name="Grisard E.C."/>
            <person name="Fantinatti-Garboggini F."/>
            <person name="Marchini F.K."/>
            <person name="Rodrigues-Luiz G.F."/>
            <person name="Wagner G."/>
            <person name="Goldman G.H."/>
            <person name="Fietto J.L."/>
            <person name="Elias M.C."/>
            <person name="Goldman M.H."/>
            <person name="Sagot M.F."/>
            <person name="Pereira M."/>
            <person name="Stoco P.H."/>
            <person name="de Mendonca-Neto R.P."/>
            <person name="Teixeira S.M."/>
            <person name="Maciel T.E."/>
            <person name="de Oliveira Mendes T.A."/>
            <person name="Urmenyi T.P."/>
            <person name="de Souza W."/>
            <person name="Schenkman S."/>
            <person name="de Vasconcelos A.T."/>
        </authorList>
    </citation>
    <scope>NUCLEOTIDE SEQUENCE [LARGE SCALE GENOMIC DNA]</scope>
</reference>
<dbReference type="Gene3D" id="3.40.525.10">
    <property type="entry name" value="CRAL-TRIO lipid binding domain"/>
    <property type="match status" value="1"/>
</dbReference>
<gene>
    <name evidence="4" type="ORF">STCU_00947</name>
    <name evidence="3" type="ORF">STCU_08794</name>
</gene>
<feature type="region of interest" description="Disordered" evidence="1">
    <location>
        <begin position="348"/>
        <end position="401"/>
    </location>
</feature>